<evidence type="ECO:0000313" key="2">
    <source>
        <dbReference type="EMBL" id="SEC23666.1"/>
    </source>
</evidence>
<dbReference type="AlphaFoldDB" id="A0A1H4QVI4"/>
<accession>A0A1H4QVI4</accession>
<sequence>MNYFFALMICFAMTGLSANEENARWLLICDLNVALYLALAWFLDLYKKRRSKGLQQYVNVIEVQCDHAEQLLREVCRHPDTPDGLRAEIRQALKPAPRHP</sequence>
<proteinExistence type="predicted"/>
<name>A0A1H4QVI4_9PSED</name>
<organism evidence="2 3">
    <name type="scientific">Pseudomonas saponiphila</name>
    <dbReference type="NCBI Taxonomy" id="556534"/>
    <lineage>
        <taxon>Bacteria</taxon>
        <taxon>Pseudomonadati</taxon>
        <taxon>Pseudomonadota</taxon>
        <taxon>Gammaproteobacteria</taxon>
        <taxon>Pseudomonadales</taxon>
        <taxon>Pseudomonadaceae</taxon>
        <taxon>Pseudomonas</taxon>
    </lineage>
</organism>
<dbReference type="EMBL" id="FNTJ01000001">
    <property type="protein sequence ID" value="SEC23666.1"/>
    <property type="molecule type" value="Genomic_DNA"/>
</dbReference>
<keyword evidence="1" id="KW-0472">Membrane</keyword>
<evidence type="ECO:0000256" key="1">
    <source>
        <dbReference type="SAM" id="Phobius"/>
    </source>
</evidence>
<dbReference type="RefSeq" id="WP_143038293.1">
    <property type="nucleotide sequence ID" value="NZ_FNTJ01000001.1"/>
</dbReference>
<protein>
    <submittedName>
        <fullName evidence="2">Uncharacterized protein</fullName>
    </submittedName>
</protein>
<keyword evidence="3" id="KW-1185">Reference proteome</keyword>
<feature type="transmembrane region" description="Helical" evidence="1">
    <location>
        <begin position="27"/>
        <end position="46"/>
    </location>
</feature>
<keyword evidence="1" id="KW-0812">Transmembrane</keyword>
<gene>
    <name evidence="2" type="ORF">SAMN05216178_3931</name>
</gene>
<reference evidence="3" key="1">
    <citation type="submission" date="2016-10" db="EMBL/GenBank/DDBJ databases">
        <authorList>
            <person name="Varghese N."/>
            <person name="Submissions S."/>
        </authorList>
    </citation>
    <scope>NUCLEOTIDE SEQUENCE [LARGE SCALE GENOMIC DNA]</scope>
    <source>
        <strain evidence="3">DSM 9751</strain>
    </source>
</reference>
<dbReference type="Proteomes" id="UP000198982">
    <property type="component" value="Unassembled WGS sequence"/>
</dbReference>
<keyword evidence="1" id="KW-1133">Transmembrane helix</keyword>
<evidence type="ECO:0000313" key="3">
    <source>
        <dbReference type="Proteomes" id="UP000198982"/>
    </source>
</evidence>